<reference evidence="3" key="1">
    <citation type="submission" date="2020-07" db="EMBL/GenBank/DDBJ databases">
        <title>Koleobacter methoxysyntrophicus gen. nov., sp. nov., a novel anaerobic bacterium isolated from deep subsurface oil field and proposal of Koleobacterales ord. nov. in the phylum Firmicutes.</title>
        <authorList>
            <person name="Sakamoto S."/>
            <person name="Tamaki H."/>
        </authorList>
    </citation>
    <scope>NUCLEOTIDE SEQUENCE</scope>
    <source>
        <strain evidence="3">NRmbB1</strain>
    </source>
</reference>
<keyword evidence="1 3" id="KW-0808">Transferase</keyword>
<protein>
    <submittedName>
        <fullName evidence="3">PTS system galactitol-specific EIIB component</fullName>
        <ecNumber evidence="3">2.7.1.200</ecNumber>
    </submittedName>
</protein>
<dbReference type="GO" id="GO:0008982">
    <property type="term" value="F:protein-N(PI)-phosphohistidine-sugar phosphotransferase activity"/>
    <property type="evidence" value="ECO:0007669"/>
    <property type="project" value="InterPro"/>
</dbReference>
<evidence type="ECO:0000256" key="1">
    <source>
        <dbReference type="ARBA" id="ARBA00022679"/>
    </source>
</evidence>
<dbReference type="SUPFAM" id="SSF52794">
    <property type="entry name" value="PTS system IIB component-like"/>
    <property type="match status" value="1"/>
</dbReference>
<dbReference type="CDD" id="cd05566">
    <property type="entry name" value="PTS_IIB_galactitol"/>
    <property type="match status" value="1"/>
</dbReference>
<evidence type="ECO:0000259" key="2">
    <source>
        <dbReference type="PROSITE" id="PS51099"/>
    </source>
</evidence>
<name>A0A8A0RPT4_9FIRM</name>
<dbReference type="EC" id="2.7.1.200" evidence="3"/>
<evidence type="ECO:0000313" key="3">
    <source>
        <dbReference type="EMBL" id="QSQ09578.1"/>
    </source>
</evidence>
<dbReference type="InterPro" id="IPR036095">
    <property type="entry name" value="PTS_EIIB-like_sf"/>
</dbReference>
<dbReference type="KEGG" id="kme:H0A61_01951"/>
<feature type="domain" description="PTS EIIB type-2" evidence="2">
    <location>
        <begin position="4"/>
        <end position="94"/>
    </location>
</feature>
<dbReference type="PROSITE" id="PS51099">
    <property type="entry name" value="PTS_EIIB_TYPE_2"/>
    <property type="match status" value="1"/>
</dbReference>
<keyword evidence="4" id="KW-1185">Reference proteome</keyword>
<sequence length="94" mass="9919">MLKKRIVVACGTGIATSTVAAERISKECEKAGIDVDIIQCKVSEINSYLADADLIVSTTILPVKTDVPVVNGLPFITGIGIEKAVESIVKELTC</sequence>
<dbReference type="RefSeq" id="WP_422120674.1">
    <property type="nucleotide sequence ID" value="NZ_CP059066.1"/>
</dbReference>
<dbReference type="Pfam" id="PF02302">
    <property type="entry name" value="PTS_IIB"/>
    <property type="match status" value="1"/>
</dbReference>
<dbReference type="InterPro" id="IPR013011">
    <property type="entry name" value="PTS_EIIB_2"/>
</dbReference>
<dbReference type="Proteomes" id="UP000662904">
    <property type="component" value="Chromosome"/>
</dbReference>
<dbReference type="GO" id="GO:0009401">
    <property type="term" value="P:phosphoenolpyruvate-dependent sugar phosphotransferase system"/>
    <property type="evidence" value="ECO:0007669"/>
    <property type="project" value="InterPro"/>
</dbReference>
<organism evidence="3 4">
    <name type="scientific">Koleobacter methoxysyntrophicus</name>
    <dbReference type="NCBI Taxonomy" id="2751313"/>
    <lineage>
        <taxon>Bacteria</taxon>
        <taxon>Bacillati</taxon>
        <taxon>Bacillota</taxon>
        <taxon>Clostridia</taxon>
        <taxon>Koleobacterales</taxon>
        <taxon>Koleobacteraceae</taxon>
        <taxon>Koleobacter</taxon>
    </lineage>
</organism>
<dbReference type="EMBL" id="CP059066">
    <property type="protein sequence ID" value="QSQ09578.1"/>
    <property type="molecule type" value="Genomic_DNA"/>
</dbReference>
<dbReference type="InterPro" id="IPR003501">
    <property type="entry name" value="PTS_EIIB_2/3"/>
</dbReference>
<evidence type="ECO:0000313" key="4">
    <source>
        <dbReference type="Proteomes" id="UP000662904"/>
    </source>
</evidence>
<gene>
    <name evidence="3" type="primary">gatB_2</name>
    <name evidence="3" type="ORF">H0A61_01951</name>
</gene>
<dbReference type="AlphaFoldDB" id="A0A8A0RPT4"/>
<dbReference type="Gene3D" id="3.40.50.2300">
    <property type="match status" value="1"/>
</dbReference>
<proteinExistence type="predicted"/>
<accession>A0A8A0RPT4</accession>